<feature type="binding site" evidence="9">
    <location>
        <begin position="220"/>
        <end position="227"/>
    </location>
    <ligand>
        <name>ATP</name>
        <dbReference type="ChEBI" id="CHEBI:30616"/>
    </ligand>
</feature>
<evidence type="ECO:0000256" key="7">
    <source>
        <dbReference type="ARBA" id="ARBA00034808"/>
    </source>
</evidence>
<dbReference type="GO" id="GO:0005524">
    <property type="term" value="F:ATP binding"/>
    <property type="evidence" value="ECO:0007669"/>
    <property type="project" value="UniProtKB-UniRule"/>
</dbReference>
<accession>A0A285JDY9</accession>
<proteinExistence type="predicted"/>
<protein>
    <recommendedName>
        <fullName evidence="7">DNA 3'-5' helicase</fullName>
        <ecNumber evidence="7">5.6.2.4</ecNumber>
    </recommendedName>
</protein>
<dbReference type="Gene3D" id="3.30.65.10">
    <property type="entry name" value="Bacterial Topoisomerase I, domain 1"/>
    <property type="match status" value="2"/>
</dbReference>
<dbReference type="Proteomes" id="UP000219353">
    <property type="component" value="Unassembled WGS sequence"/>
</dbReference>
<evidence type="ECO:0000313" key="11">
    <source>
        <dbReference type="EMBL" id="SNY58484.1"/>
    </source>
</evidence>
<evidence type="ECO:0000256" key="9">
    <source>
        <dbReference type="PROSITE-ProRule" id="PRU00560"/>
    </source>
</evidence>
<dbReference type="PANTHER" id="PTHR11070:SF63">
    <property type="entry name" value="DNA HELICASE IV"/>
    <property type="match status" value="1"/>
</dbReference>
<dbReference type="OrthoDB" id="5298826at2"/>
<evidence type="ECO:0000256" key="3">
    <source>
        <dbReference type="ARBA" id="ARBA00022806"/>
    </source>
</evidence>
<keyword evidence="2 9" id="KW-0378">Hydrolase</keyword>
<comment type="catalytic activity">
    <reaction evidence="6">
        <text>Couples ATP hydrolysis with the unwinding of duplex DNA by translocating in the 3'-5' direction.</text>
        <dbReference type="EC" id="5.6.2.4"/>
    </reaction>
</comment>
<dbReference type="Gene3D" id="3.40.91.30">
    <property type="match status" value="1"/>
</dbReference>
<dbReference type="EC" id="5.6.2.4" evidence="7"/>
<gene>
    <name evidence="11" type="ORF">SAMN06297280_3417</name>
</gene>
<evidence type="ECO:0000313" key="12">
    <source>
        <dbReference type="Proteomes" id="UP000219353"/>
    </source>
</evidence>
<evidence type="ECO:0000256" key="6">
    <source>
        <dbReference type="ARBA" id="ARBA00034617"/>
    </source>
</evidence>
<dbReference type="SUPFAM" id="SSF57783">
    <property type="entry name" value="Zinc beta-ribbon"/>
    <property type="match status" value="1"/>
</dbReference>
<dbReference type="GO" id="GO:0000725">
    <property type="term" value="P:recombinational repair"/>
    <property type="evidence" value="ECO:0007669"/>
    <property type="project" value="TreeGrafter"/>
</dbReference>
<dbReference type="AlphaFoldDB" id="A0A285JDY9"/>
<evidence type="ECO:0000256" key="5">
    <source>
        <dbReference type="ARBA" id="ARBA00023235"/>
    </source>
</evidence>
<dbReference type="Pfam" id="PF01396">
    <property type="entry name" value="Zn_ribbon_Top1"/>
    <property type="match status" value="2"/>
</dbReference>
<evidence type="ECO:0000256" key="4">
    <source>
        <dbReference type="ARBA" id="ARBA00022840"/>
    </source>
</evidence>
<dbReference type="GO" id="GO:0005694">
    <property type="term" value="C:chromosome"/>
    <property type="evidence" value="ECO:0007669"/>
    <property type="project" value="InterPro"/>
</dbReference>
<dbReference type="InterPro" id="IPR014017">
    <property type="entry name" value="DNA_helicase_UvrD-like_C"/>
</dbReference>
<dbReference type="GO" id="GO:0016887">
    <property type="term" value="F:ATP hydrolysis activity"/>
    <property type="evidence" value="ECO:0007669"/>
    <property type="project" value="RHEA"/>
</dbReference>
<dbReference type="InterPro" id="IPR027417">
    <property type="entry name" value="P-loop_NTPase"/>
</dbReference>
<dbReference type="PROSITE" id="PS51198">
    <property type="entry name" value="UVRD_HELICASE_ATP_BIND"/>
    <property type="match status" value="1"/>
</dbReference>
<dbReference type="SUPFAM" id="SSF52540">
    <property type="entry name" value="P-loop containing nucleoside triphosphate hydrolases"/>
    <property type="match status" value="1"/>
</dbReference>
<dbReference type="Pfam" id="PF13361">
    <property type="entry name" value="UvrD_C"/>
    <property type="match status" value="1"/>
</dbReference>
<keyword evidence="4 9" id="KW-0067">ATP-binding</keyword>
<keyword evidence="12" id="KW-1185">Reference proteome</keyword>
<dbReference type="GO" id="GO:0005829">
    <property type="term" value="C:cytosol"/>
    <property type="evidence" value="ECO:0007669"/>
    <property type="project" value="TreeGrafter"/>
</dbReference>
<dbReference type="RefSeq" id="WP_141397757.1">
    <property type="nucleotide sequence ID" value="NZ_OBEB01000008.1"/>
</dbReference>
<dbReference type="GO" id="GO:0003677">
    <property type="term" value="F:DNA binding"/>
    <property type="evidence" value="ECO:0007669"/>
    <property type="project" value="InterPro"/>
</dbReference>
<dbReference type="PANTHER" id="PTHR11070">
    <property type="entry name" value="UVRD / RECB / PCRA DNA HELICASE FAMILY MEMBER"/>
    <property type="match status" value="1"/>
</dbReference>
<keyword evidence="1 9" id="KW-0547">Nucleotide-binding</keyword>
<evidence type="ECO:0000259" key="10">
    <source>
        <dbReference type="PROSITE" id="PS51198"/>
    </source>
</evidence>
<evidence type="ECO:0000256" key="2">
    <source>
        <dbReference type="ARBA" id="ARBA00022801"/>
    </source>
</evidence>
<feature type="domain" description="UvrD-like helicase ATP-binding" evidence="10">
    <location>
        <begin position="199"/>
        <end position="659"/>
    </location>
</feature>
<comment type="catalytic activity">
    <reaction evidence="8">
        <text>ATP + H2O = ADP + phosphate + H(+)</text>
        <dbReference type="Rhea" id="RHEA:13065"/>
        <dbReference type="ChEBI" id="CHEBI:15377"/>
        <dbReference type="ChEBI" id="CHEBI:15378"/>
        <dbReference type="ChEBI" id="CHEBI:30616"/>
        <dbReference type="ChEBI" id="CHEBI:43474"/>
        <dbReference type="ChEBI" id="CHEBI:456216"/>
        <dbReference type="EC" id="5.6.2.4"/>
    </reaction>
</comment>
<evidence type="ECO:0000256" key="8">
    <source>
        <dbReference type="ARBA" id="ARBA00048988"/>
    </source>
</evidence>
<name>A0A285JDY9_9GAMM</name>
<keyword evidence="3 9" id="KW-0347">Helicase</keyword>
<dbReference type="InterPro" id="IPR014016">
    <property type="entry name" value="UvrD-like_ATP-bd"/>
</dbReference>
<keyword evidence="5" id="KW-0413">Isomerase</keyword>
<organism evidence="11 12">
    <name type="scientific">Arsukibacterium tuosuense</name>
    <dbReference type="NCBI Taxonomy" id="1323745"/>
    <lineage>
        <taxon>Bacteria</taxon>
        <taxon>Pseudomonadati</taxon>
        <taxon>Pseudomonadota</taxon>
        <taxon>Gammaproteobacteria</taxon>
        <taxon>Chromatiales</taxon>
        <taxon>Chromatiaceae</taxon>
        <taxon>Arsukibacterium</taxon>
    </lineage>
</organism>
<dbReference type="GO" id="GO:0003916">
    <property type="term" value="F:DNA topoisomerase activity"/>
    <property type="evidence" value="ECO:0007669"/>
    <property type="project" value="InterPro"/>
</dbReference>
<reference evidence="12" key="1">
    <citation type="submission" date="2017-09" db="EMBL/GenBank/DDBJ databases">
        <authorList>
            <person name="Varghese N."/>
            <person name="Submissions S."/>
        </authorList>
    </citation>
    <scope>NUCLEOTIDE SEQUENCE [LARGE SCALE GENOMIC DNA]</scope>
    <source>
        <strain evidence="12">CGMCC 1.12461</strain>
    </source>
</reference>
<dbReference type="FunFam" id="3.40.50.300:FF:000975">
    <property type="entry name" value="DNA helicase"/>
    <property type="match status" value="1"/>
</dbReference>
<dbReference type="Gene3D" id="3.40.50.300">
    <property type="entry name" value="P-loop containing nucleotide triphosphate hydrolases"/>
    <property type="match status" value="3"/>
</dbReference>
<dbReference type="GO" id="GO:0006265">
    <property type="term" value="P:DNA topological change"/>
    <property type="evidence" value="ECO:0007669"/>
    <property type="project" value="InterPro"/>
</dbReference>
<dbReference type="InterPro" id="IPR000212">
    <property type="entry name" value="DNA_helicase_UvrD/REP"/>
</dbReference>
<dbReference type="InterPro" id="IPR013498">
    <property type="entry name" value="Topo_IA_Znf"/>
</dbReference>
<evidence type="ECO:0000256" key="1">
    <source>
        <dbReference type="ARBA" id="ARBA00022741"/>
    </source>
</evidence>
<sequence>MSLSSTQVSDAPRVIKPHWLMRLFGRKAVKVALVGTEMQLTLANGHYLTVVPESLANLNGLHRGWLFSTLLLTTNKGAVRLGCLPNSTTVRHYQWLQRHWLLQLQPDMEKTVAAIQALIAKGYPKTSRLTHVVALARQAVSRFARLPDKTAFPDIDFSPFETLLFQAGWDDTDFNLLRERFINSELLTYRNLFDAVESKPLTERQRLACLIDEDNNQVLAGAGTGKTSTMVGRAGYLLQSGQAQANEILMLAFANKAATEMQERIEKRLGDCGIKASTFHKLGKDIIAAVEGAQPTLTPLADDDKLLAKQVNDWFEQHLKQSDYQELVLEYFQHYLYPLANPFDFQTEGEYFDFILANDIRTLKSEKVKSLGECLIANYLLRQGIEYQYEANYEHPTATVFHRQYQPDFYLPEQGIYIEFFGTDRQGNTAPYINRQQYHEDMAWKHELHQFHGTRLITLYHYQHTEGTLHQELDKQLAAFGAVAEPLPVQAILETLREFGAISAFAALLADLLKRYRANCYEPGQLEAAIAQTANPEQVQAALTLLLPVVDDYQHLLTQHNHIDFDDMIGKAITYVKSGRFKSRWRYILVDEFQDISDARARLVTYLRDSVPDASLFCVGDDWQAIYRFTGSDLQFTTGFTQRFGSTRVTPLDLTFRFNNSISDVASQFVLQNPQQVRKQLNTFSRVDKPAVSLMRADNRVNIGEPSRLEVVLSKINNLAPPGSSVYLLGRFGFNLPDRGELNRLARQFSNLKIESYSIHASKGKEADYVVVLGLESGKHGFPSHKQTHPLLEALLPAKEDFTFAEERRLFYVAVTRARHRVYLITDMAVASEFIIELLNENYPVELNEFDTSLSQQLFHLIKCIKCKTGSMVPRAGQFGSFFGCNKYPLCNHKERGCAKCSSPMTRKGRFKVCINDACDNWVPVCPKCGAEMMQRSGPFGAFWSCRNYRKEGASCGHKEQAIEFIRESYVI</sequence>
<dbReference type="EMBL" id="OBEB01000008">
    <property type="protein sequence ID" value="SNY58484.1"/>
    <property type="molecule type" value="Genomic_DNA"/>
</dbReference>
<dbReference type="Pfam" id="PF00580">
    <property type="entry name" value="UvrD-helicase"/>
    <property type="match status" value="1"/>
</dbReference>
<dbReference type="GO" id="GO:0043138">
    <property type="term" value="F:3'-5' DNA helicase activity"/>
    <property type="evidence" value="ECO:0007669"/>
    <property type="project" value="UniProtKB-EC"/>
</dbReference>